<evidence type="ECO:0000256" key="11">
    <source>
        <dbReference type="HAMAP-Rule" id="MF_01635"/>
    </source>
</evidence>
<keyword evidence="9 11" id="KW-1133">Transmembrane helix</keyword>
<reference evidence="13 14" key="1">
    <citation type="submission" date="2012-03" db="EMBL/GenBank/DDBJ databases">
        <title>The Genome Sequence of Bartonella birtlesii LL-WM9.</title>
        <authorList>
            <consortium name="The Broad Institute Genome Sequencing Platform"/>
            <consortium name="The Broad Institute Genome Sequencing Center for Infectious Disease"/>
            <person name="Feldgarden M."/>
            <person name="Kirby J."/>
            <person name="Kosoy M."/>
            <person name="Birtles R."/>
            <person name="Probert W.S."/>
            <person name="Chiaraviglio L."/>
            <person name="Young S.K."/>
            <person name="Zeng Q."/>
            <person name="Gargeya S."/>
            <person name="Fitzgerald M."/>
            <person name="Haas B."/>
            <person name="Abouelleil A."/>
            <person name="Alvarado L."/>
            <person name="Arachchi H.M."/>
            <person name="Berlin A."/>
            <person name="Chapman S.B."/>
            <person name="Gearin G."/>
            <person name="Goldberg J."/>
            <person name="Griggs A."/>
            <person name="Gujja S."/>
            <person name="Hansen M."/>
            <person name="Heiman D."/>
            <person name="Howarth C."/>
            <person name="Larimer J."/>
            <person name="Lui A."/>
            <person name="MacDonald P.J.P."/>
            <person name="McCowen C."/>
            <person name="Montmayeur A."/>
            <person name="Murphy C."/>
            <person name="Neiman D."/>
            <person name="Pearson M."/>
            <person name="Priest M."/>
            <person name="Roberts A."/>
            <person name="Saif S."/>
            <person name="Shea T."/>
            <person name="Sisk P."/>
            <person name="Stolte C."/>
            <person name="Sykes S."/>
            <person name="Wortman J."/>
            <person name="Nusbaum C."/>
            <person name="Birren B."/>
        </authorList>
    </citation>
    <scope>NUCLEOTIDE SEQUENCE [LARGE SCALE GENOMIC DNA]</scope>
    <source>
        <strain evidence="13 14">LL-WM9</strain>
    </source>
</reference>
<feature type="transmembrane region" description="Helical" evidence="11">
    <location>
        <begin position="280"/>
        <end position="297"/>
    </location>
</feature>
<evidence type="ECO:0000313" key="13">
    <source>
        <dbReference type="EMBL" id="EJF78262.1"/>
    </source>
</evidence>
<dbReference type="NCBIfam" id="TIGR01474">
    <property type="entry name" value="ubiA_proteo"/>
    <property type="match status" value="1"/>
</dbReference>
<dbReference type="HAMAP" id="MF_01635">
    <property type="entry name" value="UbiA"/>
    <property type="match status" value="1"/>
</dbReference>
<feature type="transmembrane region" description="Helical" evidence="11">
    <location>
        <begin position="134"/>
        <end position="154"/>
    </location>
</feature>
<evidence type="ECO:0000313" key="14">
    <source>
        <dbReference type="Proteomes" id="UP000008748"/>
    </source>
</evidence>
<keyword evidence="11" id="KW-0460">Magnesium</keyword>
<dbReference type="AlphaFoldDB" id="J1J2G4"/>
<organism evidence="13 14">
    <name type="scientific">Bartonella birtlesii LL-WM9</name>
    <dbReference type="NCBI Taxonomy" id="1094552"/>
    <lineage>
        <taxon>Bacteria</taxon>
        <taxon>Pseudomonadati</taxon>
        <taxon>Pseudomonadota</taxon>
        <taxon>Alphaproteobacteria</taxon>
        <taxon>Hyphomicrobiales</taxon>
        <taxon>Bartonellaceae</taxon>
        <taxon>Bartonella</taxon>
    </lineage>
</organism>
<evidence type="ECO:0000256" key="9">
    <source>
        <dbReference type="ARBA" id="ARBA00022989"/>
    </source>
</evidence>
<evidence type="ECO:0000256" key="6">
    <source>
        <dbReference type="ARBA" id="ARBA00022679"/>
    </source>
</evidence>
<feature type="transmembrane region" description="Helical" evidence="11">
    <location>
        <begin position="213"/>
        <end position="231"/>
    </location>
</feature>
<evidence type="ECO:0000256" key="4">
    <source>
        <dbReference type="ARBA" id="ARBA00022475"/>
    </source>
</evidence>
<comment type="similarity">
    <text evidence="3 11">Belongs to the UbiA prenyltransferase family.</text>
</comment>
<dbReference type="Pfam" id="PF01040">
    <property type="entry name" value="UbiA"/>
    <property type="match status" value="1"/>
</dbReference>
<evidence type="ECO:0000256" key="3">
    <source>
        <dbReference type="ARBA" id="ARBA00005985"/>
    </source>
</evidence>
<keyword evidence="5 11" id="KW-0997">Cell inner membrane</keyword>
<dbReference type="FunFam" id="1.20.120.1780:FF:000001">
    <property type="entry name" value="4-hydroxybenzoate octaprenyltransferase"/>
    <property type="match status" value="1"/>
</dbReference>
<dbReference type="InterPro" id="IPR030470">
    <property type="entry name" value="UbiA_prenylTrfase_CS"/>
</dbReference>
<keyword evidence="6 11" id="KW-0808">Transferase</keyword>
<evidence type="ECO:0000256" key="8">
    <source>
        <dbReference type="ARBA" id="ARBA00022692"/>
    </source>
</evidence>
<evidence type="ECO:0000256" key="1">
    <source>
        <dbReference type="ARBA" id="ARBA00001946"/>
    </source>
</evidence>
<comment type="catalytic activity">
    <reaction evidence="11">
        <text>all-trans-octaprenyl diphosphate + 4-hydroxybenzoate = 4-hydroxy-3-(all-trans-octaprenyl)benzoate + diphosphate</text>
        <dbReference type="Rhea" id="RHEA:27782"/>
        <dbReference type="ChEBI" id="CHEBI:1617"/>
        <dbReference type="ChEBI" id="CHEBI:17879"/>
        <dbReference type="ChEBI" id="CHEBI:33019"/>
        <dbReference type="ChEBI" id="CHEBI:57711"/>
        <dbReference type="EC" id="2.5.1.39"/>
    </reaction>
</comment>
<dbReference type="EC" id="2.5.1.39" evidence="11 12"/>
<evidence type="ECO:0000256" key="10">
    <source>
        <dbReference type="ARBA" id="ARBA00023136"/>
    </source>
</evidence>
<accession>J1J2G4</accession>
<keyword evidence="7 11" id="KW-0831">Ubiquinone biosynthesis</keyword>
<keyword evidence="4 11" id="KW-1003">Cell membrane</keyword>
<feature type="transmembrane region" description="Helical" evidence="11">
    <location>
        <begin position="317"/>
        <end position="335"/>
    </location>
</feature>
<comment type="cofactor">
    <cofactor evidence="1 11">
        <name>Mg(2+)</name>
        <dbReference type="ChEBI" id="CHEBI:18420"/>
    </cofactor>
</comment>
<dbReference type="UniPathway" id="UPA00232"/>
<keyword evidence="8 11" id="KW-0812">Transmembrane</keyword>
<evidence type="ECO:0000256" key="7">
    <source>
        <dbReference type="ARBA" id="ARBA00022688"/>
    </source>
</evidence>
<dbReference type="CDD" id="cd13959">
    <property type="entry name" value="PT_UbiA_COQ2"/>
    <property type="match status" value="1"/>
</dbReference>
<dbReference type="HOGENOM" id="CLU_034879_0_2_5"/>
<dbReference type="PANTHER" id="PTHR11048:SF28">
    <property type="entry name" value="4-HYDROXYBENZOATE POLYPRENYLTRANSFERASE, MITOCHONDRIAL"/>
    <property type="match status" value="1"/>
</dbReference>
<dbReference type="PROSITE" id="PS00943">
    <property type="entry name" value="UBIA"/>
    <property type="match status" value="1"/>
</dbReference>
<name>J1J2G4_9HYPH</name>
<feature type="transmembrane region" description="Helical" evidence="11">
    <location>
        <begin position="89"/>
        <end position="113"/>
    </location>
</feature>
<dbReference type="GO" id="GO:0006744">
    <property type="term" value="P:ubiquinone biosynthetic process"/>
    <property type="evidence" value="ECO:0007669"/>
    <property type="project" value="UniProtKB-UniRule"/>
</dbReference>
<dbReference type="GO" id="GO:0008412">
    <property type="term" value="F:4-hydroxybenzoate polyprenyltransferase activity"/>
    <property type="evidence" value="ECO:0007669"/>
    <property type="project" value="UniProtKB-UniRule"/>
</dbReference>
<dbReference type="InterPro" id="IPR044878">
    <property type="entry name" value="UbiA_sf"/>
</dbReference>
<comment type="caution">
    <text evidence="13">The sequence shown here is derived from an EMBL/GenBank/DDBJ whole genome shotgun (WGS) entry which is preliminary data.</text>
</comment>
<evidence type="ECO:0000256" key="12">
    <source>
        <dbReference type="NCBIfam" id="TIGR01474"/>
    </source>
</evidence>
<dbReference type="InterPro" id="IPR006370">
    <property type="entry name" value="HB_polyprenyltransferase-like"/>
</dbReference>
<comment type="function">
    <text evidence="11">Catalyzes the prenylation of para-hydroxybenzoate (PHB) with an all-trans polyprenyl group. Mediates the second step in the final reaction sequence of ubiquinone-8 (UQ-8) biosynthesis, which is the condensation of the polyisoprenoid side chain with PHB, generating the first membrane-bound Q intermediate 3-octaprenyl-4-hydroxybenzoate.</text>
</comment>
<protein>
    <recommendedName>
        <fullName evidence="11 12">4-hydroxybenzoate octaprenyltransferase</fullName>
        <ecNumber evidence="11 12">2.5.1.39</ecNumber>
    </recommendedName>
    <alternativeName>
        <fullName evidence="11">4-HB polyprenyltransferase</fullName>
    </alternativeName>
</protein>
<evidence type="ECO:0000256" key="5">
    <source>
        <dbReference type="ARBA" id="ARBA00022519"/>
    </source>
</evidence>
<dbReference type="EMBL" id="AIMC01000001">
    <property type="protein sequence ID" value="EJF78262.1"/>
    <property type="molecule type" value="Genomic_DNA"/>
</dbReference>
<comment type="subcellular location">
    <subcellularLocation>
        <location evidence="11">Cell inner membrane</location>
        <topology evidence="11">Multi-pass membrane protein</topology>
    </subcellularLocation>
    <subcellularLocation>
        <location evidence="2">Membrane</location>
        <topology evidence="2">Multi-pass membrane protein</topology>
    </subcellularLocation>
</comment>
<keyword evidence="14" id="KW-1185">Reference proteome</keyword>
<feature type="transmembrane region" description="Helical" evidence="11">
    <location>
        <begin position="49"/>
        <end position="69"/>
    </location>
</feature>
<feature type="transmembrane region" description="Helical" evidence="11">
    <location>
        <begin position="187"/>
        <end position="207"/>
    </location>
</feature>
<dbReference type="InterPro" id="IPR039653">
    <property type="entry name" value="Prenyltransferase"/>
</dbReference>
<dbReference type="PANTHER" id="PTHR11048">
    <property type="entry name" value="PRENYLTRANSFERASES"/>
    <property type="match status" value="1"/>
</dbReference>
<dbReference type="InterPro" id="IPR000537">
    <property type="entry name" value="UbiA_prenyltransferase"/>
</dbReference>
<dbReference type="Gene3D" id="1.20.120.1780">
    <property type="entry name" value="UbiA prenyltransferase"/>
    <property type="match status" value="1"/>
</dbReference>
<keyword evidence="10 11" id="KW-0472">Membrane</keyword>
<dbReference type="PATRIC" id="fig|1094552.3.peg.261"/>
<dbReference type="RefSeq" id="WP_006589185.1">
    <property type="nucleotide sequence ID" value="NZ_JH725076.1"/>
</dbReference>
<evidence type="ECO:0000256" key="2">
    <source>
        <dbReference type="ARBA" id="ARBA00004141"/>
    </source>
</evidence>
<feature type="transmembrane region" description="Helical" evidence="11">
    <location>
        <begin position="257"/>
        <end position="274"/>
    </location>
</feature>
<dbReference type="FunFam" id="1.10.357.140:FF:000008">
    <property type="entry name" value="4-hydroxybenzoate octaprenyltransferase"/>
    <property type="match status" value="1"/>
</dbReference>
<dbReference type="Proteomes" id="UP000008748">
    <property type="component" value="Unassembled WGS sequence"/>
</dbReference>
<comment type="pathway">
    <text evidence="11">Cofactor biosynthesis; ubiquinone biosynthesis.</text>
</comment>
<gene>
    <name evidence="11" type="primary">ubiA</name>
    <name evidence="13" type="ORF">ME7_00253</name>
</gene>
<dbReference type="GO" id="GO:0005886">
    <property type="term" value="C:plasma membrane"/>
    <property type="evidence" value="ECO:0007669"/>
    <property type="project" value="UniProtKB-SubCell"/>
</dbReference>
<sequence length="339" mass="38890">MKKNKNIAHIQSCENRGRVMDASSRQWVYRFLPPSVWFYAQLARWDRPIGWQLLMWPCFWSTTMAFISYEMYSFETYPLPLLSALLHWFWYLLLFLLGSIAMRGAGCTWNDLIDHQIDSQVERTRSRPLPTGHVSRFQAKLFILVQCLVGLGILSQFNRYSFFLGISSLVAVALYPFMKRITYWPQFFLGIAFNWGALMGWAVVWGSLNWSPIFLYMGSILWTIGYDTIYAHQDKEDDATVGVLSTALLFGEGTKRALVFFYSGFVVLISLAFYLAKVPLISFLGILVASIHMFIQIKVIDINDSSQCLKLFKSNSFIGFVIFAGLICGGIWMIFSSAI</sequence>
<proteinExistence type="inferred from homology"/>
<dbReference type="Gene3D" id="1.10.357.140">
    <property type="entry name" value="UbiA prenyltransferase"/>
    <property type="match status" value="1"/>
</dbReference>